<feature type="transmembrane region" description="Helical" evidence="3">
    <location>
        <begin position="345"/>
        <end position="374"/>
    </location>
</feature>
<dbReference type="PANTHER" id="PTHR10686">
    <property type="entry name" value="FOLATE TRANSPORTER"/>
    <property type="match status" value="1"/>
</dbReference>
<comment type="subcellular location">
    <subcellularLocation>
        <location evidence="2">Membrane</location>
        <topology evidence="2">Multi-pass membrane protein</topology>
    </subcellularLocation>
</comment>
<dbReference type="InterPro" id="IPR002666">
    <property type="entry name" value="Folate_carrier"/>
</dbReference>
<dbReference type="Gene3D" id="1.20.1250.20">
    <property type="entry name" value="MFS general substrate transporter like domains"/>
    <property type="match status" value="1"/>
</dbReference>
<evidence type="ECO:0000256" key="2">
    <source>
        <dbReference type="PIRNR" id="PIRNR028739"/>
    </source>
</evidence>
<feature type="transmembrane region" description="Helical" evidence="3">
    <location>
        <begin position="148"/>
        <end position="169"/>
    </location>
</feature>
<dbReference type="GO" id="GO:0090482">
    <property type="term" value="F:vitamin transmembrane transporter activity"/>
    <property type="evidence" value="ECO:0007669"/>
    <property type="project" value="InterPro"/>
</dbReference>
<dbReference type="PIRSF" id="PIRSF028739">
    <property type="entry name" value="Folate_carrier"/>
    <property type="match status" value="1"/>
</dbReference>
<dbReference type="Pfam" id="PF01770">
    <property type="entry name" value="Folate_carrier"/>
    <property type="match status" value="1"/>
</dbReference>
<evidence type="ECO:0000313" key="4">
    <source>
        <dbReference type="EMBL" id="KAH3870863.1"/>
    </source>
</evidence>
<feature type="transmembrane region" description="Helical" evidence="3">
    <location>
        <begin position="311"/>
        <end position="333"/>
    </location>
</feature>
<feature type="transmembrane region" description="Helical" evidence="3">
    <location>
        <begin position="403"/>
        <end position="424"/>
    </location>
</feature>
<evidence type="ECO:0000256" key="1">
    <source>
        <dbReference type="ARBA" id="ARBA00005773"/>
    </source>
</evidence>
<evidence type="ECO:0000313" key="5">
    <source>
        <dbReference type="Proteomes" id="UP000828390"/>
    </source>
</evidence>
<dbReference type="OrthoDB" id="18814at2759"/>
<feature type="transmembrane region" description="Helical" evidence="3">
    <location>
        <begin position="181"/>
        <end position="202"/>
    </location>
</feature>
<protein>
    <recommendedName>
        <fullName evidence="6">Thiamine transporter 2</fullName>
    </recommendedName>
</protein>
<dbReference type="AlphaFoldDB" id="A0A9D4M623"/>
<accession>A0A9D4M623</accession>
<dbReference type="SUPFAM" id="SSF103473">
    <property type="entry name" value="MFS general substrate transporter"/>
    <property type="match status" value="1"/>
</dbReference>
<dbReference type="PANTHER" id="PTHR10686:SF18">
    <property type="entry name" value="IP11787P-RELATED"/>
    <property type="match status" value="1"/>
</dbReference>
<feature type="transmembrane region" description="Helical" evidence="3">
    <location>
        <begin position="62"/>
        <end position="81"/>
    </location>
</feature>
<keyword evidence="2 3" id="KW-0472">Membrane</keyword>
<dbReference type="Proteomes" id="UP000828390">
    <property type="component" value="Unassembled WGS sequence"/>
</dbReference>
<feature type="transmembrane region" description="Helical" evidence="3">
    <location>
        <begin position="88"/>
        <end position="106"/>
    </location>
</feature>
<dbReference type="GO" id="GO:0005886">
    <property type="term" value="C:plasma membrane"/>
    <property type="evidence" value="ECO:0007669"/>
    <property type="project" value="UniProtKB-UniRule"/>
</dbReference>
<keyword evidence="5" id="KW-1185">Reference proteome</keyword>
<reference evidence="4" key="1">
    <citation type="journal article" date="2019" name="bioRxiv">
        <title>The Genome of the Zebra Mussel, Dreissena polymorpha: A Resource for Invasive Species Research.</title>
        <authorList>
            <person name="McCartney M.A."/>
            <person name="Auch B."/>
            <person name="Kono T."/>
            <person name="Mallez S."/>
            <person name="Zhang Y."/>
            <person name="Obille A."/>
            <person name="Becker A."/>
            <person name="Abrahante J.E."/>
            <person name="Garbe J."/>
            <person name="Badalamenti J.P."/>
            <person name="Herman A."/>
            <person name="Mangelson H."/>
            <person name="Liachko I."/>
            <person name="Sullivan S."/>
            <person name="Sone E.D."/>
            <person name="Koren S."/>
            <person name="Silverstein K.A.T."/>
            <person name="Beckman K.B."/>
            <person name="Gohl D.M."/>
        </authorList>
    </citation>
    <scope>NUCLEOTIDE SEQUENCE</scope>
    <source>
        <strain evidence="4">Duluth1</strain>
        <tissue evidence="4">Whole animal</tissue>
    </source>
</reference>
<dbReference type="EMBL" id="JAIWYP010000002">
    <property type="protein sequence ID" value="KAH3870863.1"/>
    <property type="molecule type" value="Genomic_DNA"/>
</dbReference>
<keyword evidence="2" id="KW-0813">Transport</keyword>
<reference evidence="4" key="2">
    <citation type="submission" date="2020-11" db="EMBL/GenBank/DDBJ databases">
        <authorList>
            <person name="McCartney M.A."/>
            <person name="Auch B."/>
            <person name="Kono T."/>
            <person name="Mallez S."/>
            <person name="Becker A."/>
            <person name="Gohl D.M."/>
            <person name="Silverstein K.A.T."/>
            <person name="Koren S."/>
            <person name="Bechman K.B."/>
            <person name="Herman A."/>
            <person name="Abrahante J.E."/>
            <person name="Garbe J."/>
        </authorList>
    </citation>
    <scope>NUCLEOTIDE SEQUENCE</scope>
    <source>
        <strain evidence="4">Duluth1</strain>
        <tissue evidence="4">Whole animal</tissue>
    </source>
</reference>
<comment type="caution">
    <text evidence="4">The sequence shown here is derived from an EMBL/GenBank/DDBJ whole genome shotgun (WGS) entry which is preliminary data.</text>
</comment>
<sequence length="480" mass="54422">MKLNTSRYPATVYPAMWSWKLLAAVVCTFGFFKELRPSEAYLSAYLTGPWKNLTEEQVGNEIYPWWTYAYLLWMVPVLLLTDYFRYKPALVVQGLAYMTTWALLLWAQGVTAMRGVEVTYGLVSACDISYMSYLYAVTPVEYFQRISAFTKAAALTGMFVAYLLGQLLTMFDVLDYFQLNIFSFVSVTIAFLISVILPRAIYSELFNPRIYHEKDVGSEDGSKDVREINHTETPEYLANPCAGTGCLNRTKSLIMFLANEIKTIYMNKTILTWSIWWAFASCGNFQVQNYIQNLWLILTPNTFGTEKQNLYNGAVEAAGTLLSSGMVLLIGFLPIDWSVPVRSELLMLVVCALNAVILFCMGTTSSLWVCYILYDVFRTTYQIVLTLAAAQIARNLQRQRYGFVFGCNTFLALLVETILTAIVVDQAGLGVDVQTQFKVYGGYFGVMAVLFTVYVCVNVCKLRERTFNVMETEIPEQKES</sequence>
<dbReference type="NCBIfam" id="TIGR00806">
    <property type="entry name" value="rfc"/>
    <property type="match status" value="1"/>
</dbReference>
<feature type="transmembrane region" description="Helical" evidence="3">
    <location>
        <begin position="118"/>
        <end position="136"/>
    </location>
</feature>
<keyword evidence="3" id="KW-1133">Transmembrane helix</keyword>
<gene>
    <name evidence="4" type="ORF">DPMN_034054</name>
</gene>
<comment type="similarity">
    <text evidence="1 2">Belongs to the reduced folate carrier (RFC) transporter (TC 2.A.48) family.</text>
</comment>
<proteinExistence type="inferred from homology"/>
<name>A0A9D4M623_DREPO</name>
<feature type="transmembrane region" description="Helical" evidence="3">
    <location>
        <begin position="440"/>
        <end position="460"/>
    </location>
</feature>
<feature type="transmembrane region" description="Helical" evidence="3">
    <location>
        <begin position="12"/>
        <end position="32"/>
    </location>
</feature>
<evidence type="ECO:0008006" key="6">
    <source>
        <dbReference type="Google" id="ProtNLM"/>
    </source>
</evidence>
<organism evidence="4 5">
    <name type="scientific">Dreissena polymorpha</name>
    <name type="common">Zebra mussel</name>
    <name type="synonym">Mytilus polymorpha</name>
    <dbReference type="NCBI Taxonomy" id="45954"/>
    <lineage>
        <taxon>Eukaryota</taxon>
        <taxon>Metazoa</taxon>
        <taxon>Spiralia</taxon>
        <taxon>Lophotrochozoa</taxon>
        <taxon>Mollusca</taxon>
        <taxon>Bivalvia</taxon>
        <taxon>Autobranchia</taxon>
        <taxon>Heteroconchia</taxon>
        <taxon>Euheterodonta</taxon>
        <taxon>Imparidentia</taxon>
        <taxon>Neoheterodontei</taxon>
        <taxon>Myida</taxon>
        <taxon>Dreissenoidea</taxon>
        <taxon>Dreissenidae</taxon>
        <taxon>Dreissena</taxon>
    </lineage>
</organism>
<dbReference type="InterPro" id="IPR036259">
    <property type="entry name" value="MFS_trans_sf"/>
</dbReference>
<keyword evidence="3" id="KW-0812">Transmembrane</keyword>
<evidence type="ECO:0000256" key="3">
    <source>
        <dbReference type="SAM" id="Phobius"/>
    </source>
</evidence>